<reference evidence="1 2" key="1">
    <citation type="submission" date="2012-02" db="EMBL/GenBank/DDBJ databases">
        <title>Improved High-Quality Draft genome of Joostella marina DSM 19592.</title>
        <authorList>
            <consortium name="US DOE Joint Genome Institute (JGI-PGF)"/>
            <person name="Lucas S."/>
            <person name="Copeland A."/>
            <person name="Lapidus A."/>
            <person name="Bruce D."/>
            <person name="Goodwin L."/>
            <person name="Pitluck S."/>
            <person name="Peters L."/>
            <person name="Chertkov O."/>
            <person name="Ovchinnikova G."/>
            <person name="Kyrpides N."/>
            <person name="Mavromatis K."/>
            <person name="Detter J.C."/>
            <person name="Han C."/>
            <person name="Land M."/>
            <person name="Hauser L."/>
            <person name="Markowitz V."/>
            <person name="Cheng J.-F."/>
            <person name="Hugenholtz P."/>
            <person name="Woyke T."/>
            <person name="Wu D."/>
            <person name="Tindall B."/>
            <person name="Brambilla E."/>
            <person name="Klenk H.-P."/>
            <person name="Eisen J.A."/>
        </authorList>
    </citation>
    <scope>NUCLEOTIDE SEQUENCE [LARGE SCALE GENOMIC DNA]</scope>
    <source>
        <strain evidence="1 2">DSM 19592</strain>
    </source>
</reference>
<evidence type="ECO:0000313" key="2">
    <source>
        <dbReference type="Proteomes" id="UP000004690"/>
    </source>
</evidence>
<dbReference type="eggNOG" id="COG3409">
    <property type="taxonomic scope" value="Bacteria"/>
</dbReference>
<dbReference type="Proteomes" id="UP000004690">
    <property type="component" value="Unassembled WGS sequence"/>
</dbReference>
<dbReference type="STRING" id="926559.JoomaDRAFT_0341"/>
<organism evidence="1 2">
    <name type="scientific">Galbibacter orientalis DSM 19592</name>
    <dbReference type="NCBI Taxonomy" id="926559"/>
    <lineage>
        <taxon>Bacteria</taxon>
        <taxon>Pseudomonadati</taxon>
        <taxon>Bacteroidota</taxon>
        <taxon>Flavobacteriia</taxon>
        <taxon>Flavobacteriales</taxon>
        <taxon>Flavobacteriaceae</taxon>
        <taxon>Galbibacter</taxon>
    </lineage>
</organism>
<dbReference type="AlphaFoldDB" id="I3C1A5"/>
<dbReference type="HOGENOM" id="CLU_1000318_0_0_10"/>
<dbReference type="EMBL" id="JH651380">
    <property type="protein sequence ID" value="EIJ37398.1"/>
    <property type="molecule type" value="Genomic_DNA"/>
</dbReference>
<accession>I3C1A5</accession>
<gene>
    <name evidence="1" type="ORF">JoomaDRAFT_0341</name>
</gene>
<evidence type="ECO:0008006" key="3">
    <source>
        <dbReference type="Google" id="ProtNLM"/>
    </source>
</evidence>
<sequence length="278" mass="31431">MRTATQHICHNRFQEAFPELNTSNEVREIQQFLINKGYNLGHWGADGDLGRMTKQAIYNYITAQSNGENSIPTNPTMPANNTLIEEFKAIFRRKNYIFLNENLQLNIIGIRNLDANADFFDDELVVIWKENNINNVKRYPVTTDPGKGYLQNVMINPKGTAILKAGQYRNAYKLGLHRGQYLALVQRNGPVTVYRDNNKNGSLDFMTGSTDTGFFGINIHKAGANSTNVNKWSAGCQVFKREVDFNEFINLCKKSESTLGAGTKFTYTLLEKRGVAIL</sequence>
<dbReference type="RefSeq" id="WP_008616272.1">
    <property type="nucleotide sequence ID" value="NZ_JH651380.1"/>
</dbReference>
<proteinExistence type="predicted"/>
<evidence type="ECO:0000313" key="1">
    <source>
        <dbReference type="EMBL" id="EIJ37398.1"/>
    </source>
</evidence>
<keyword evidence="2" id="KW-1185">Reference proteome</keyword>
<protein>
    <recommendedName>
        <fullName evidence="3">Peptidoglycan binding-like domain-containing protein</fullName>
    </recommendedName>
</protein>
<name>I3C1A5_9FLAO</name>
<dbReference type="OrthoDB" id="653560at2"/>